<evidence type="ECO:0000313" key="2">
    <source>
        <dbReference type="EMBL" id="ONI19146.1"/>
    </source>
</evidence>
<reference evidence="2 3" key="1">
    <citation type="journal article" date="2013" name="Nat. Genet.">
        <title>The high-quality draft genome of peach (Prunus persica) identifies unique patterns of genetic diversity, domestication and genome evolution.</title>
        <authorList>
            <consortium name="International Peach Genome Initiative"/>
            <person name="Verde I."/>
            <person name="Abbott A.G."/>
            <person name="Scalabrin S."/>
            <person name="Jung S."/>
            <person name="Shu S."/>
            <person name="Marroni F."/>
            <person name="Zhebentyayeva T."/>
            <person name="Dettori M.T."/>
            <person name="Grimwood J."/>
            <person name="Cattonaro F."/>
            <person name="Zuccolo A."/>
            <person name="Rossini L."/>
            <person name="Jenkins J."/>
            <person name="Vendramin E."/>
            <person name="Meisel L.A."/>
            <person name="Decroocq V."/>
            <person name="Sosinski B."/>
            <person name="Prochnik S."/>
            <person name="Mitros T."/>
            <person name="Policriti A."/>
            <person name="Cipriani G."/>
            <person name="Dondini L."/>
            <person name="Ficklin S."/>
            <person name="Goodstein D.M."/>
            <person name="Xuan P."/>
            <person name="Del Fabbro C."/>
            <person name="Aramini V."/>
            <person name="Copetti D."/>
            <person name="Gonzalez S."/>
            <person name="Horner D.S."/>
            <person name="Falchi R."/>
            <person name="Lucas S."/>
            <person name="Mica E."/>
            <person name="Maldonado J."/>
            <person name="Lazzari B."/>
            <person name="Bielenberg D."/>
            <person name="Pirona R."/>
            <person name="Miculan M."/>
            <person name="Barakat A."/>
            <person name="Testolin R."/>
            <person name="Stella A."/>
            <person name="Tartarini S."/>
            <person name="Tonutti P."/>
            <person name="Arus P."/>
            <person name="Orellana A."/>
            <person name="Wells C."/>
            <person name="Main D."/>
            <person name="Vizzotto G."/>
            <person name="Silva H."/>
            <person name="Salamini F."/>
            <person name="Schmutz J."/>
            <person name="Morgante M."/>
            <person name="Rokhsar D.S."/>
        </authorList>
    </citation>
    <scope>NUCLEOTIDE SEQUENCE [LARGE SCALE GENOMIC DNA]</scope>
    <source>
        <strain evidence="3">cv. Nemared</strain>
    </source>
</reference>
<dbReference type="InterPro" id="IPR036707">
    <property type="entry name" value="MinE_sf"/>
</dbReference>
<dbReference type="eggNOG" id="ENOG502QVF0">
    <property type="taxonomic scope" value="Eukaryota"/>
</dbReference>
<dbReference type="PANTHER" id="PTHR33404">
    <property type="entry name" value="CELL DIVISION TOPOLOGICAL SPECIFICITY FACTOR HOMOLOG, CHLOROPLASTIC"/>
    <property type="match status" value="1"/>
</dbReference>
<evidence type="ECO:0000256" key="1">
    <source>
        <dbReference type="ARBA" id="ARBA00008168"/>
    </source>
</evidence>
<dbReference type="Gene3D" id="3.30.1070.10">
    <property type="entry name" value="Cell division topological specificity factor MinE"/>
    <property type="match status" value="1"/>
</dbReference>
<dbReference type="Gramene" id="ONI19146">
    <property type="protein sequence ID" value="ONI19146"/>
    <property type="gene ID" value="PRUPE_3G261900"/>
</dbReference>
<dbReference type="PANTHER" id="PTHR33404:SF2">
    <property type="entry name" value="CELL DIVISION TOPOLOGICAL SPECIFICITY FACTOR HOMOLOG, CHLOROPLASTIC"/>
    <property type="match status" value="1"/>
</dbReference>
<dbReference type="GO" id="GO:0051301">
    <property type="term" value="P:cell division"/>
    <property type="evidence" value="ECO:0007669"/>
    <property type="project" value="InterPro"/>
</dbReference>
<sequence length="216" mass="23798">MAISGELGISAILGSCPFKHHSLGSSLKPSKVTLKGFNGGGSSRVMIQTSLNLEGYKSKCQCRQTFGIAENSEPFPGPLSQETEGFLLRSINMSFFERLNLAWKIVFPSPSTRRNSNAKIAKQRLQMILFSDRCAVTDDAKEKIVSNIVGALSDFVEIESQDNVQLSVSTDEDLGTVYSVTIPVRRVKPEYHQDEDDVGVITNDEYKDIGEHIGSY</sequence>
<dbReference type="Pfam" id="PF03776">
    <property type="entry name" value="MinE"/>
    <property type="match status" value="1"/>
</dbReference>
<dbReference type="EMBL" id="CM007653">
    <property type="protein sequence ID" value="ONI19146.1"/>
    <property type="molecule type" value="Genomic_DNA"/>
</dbReference>
<organism evidence="2 3">
    <name type="scientific">Prunus persica</name>
    <name type="common">Peach</name>
    <name type="synonym">Amygdalus persica</name>
    <dbReference type="NCBI Taxonomy" id="3760"/>
    <lineage>
        <taxon>Eukaryota</taxon>
        <taxon>Viridiplantae</taxon>
        <taxon>Streptophyta</taxon>
        <taxon>Embryophyta</taxon>
        <taxon>Tracheophyta</taxon>
        <taxon>Spermatophyta</taxon>
        <taxon>Magnoliopsida</taxon>
        <taxon>eudicotyledons</taxon>
        <taxon>Gunneridae</taxon>
        <taxon>Pentapetalae</taxon>
        <taxon>rosids</taxon>
        <taxon>fabids</taxon>
        <taxon>Rosales</taxon>
        <taxon>Rosaceae</taxon>
        <taxon>Amygdaloideae</taxon>
        <taxon>Amygdaleae</taxon>
        <taxon>Prunus</taxon>
    </lineage>
</organism>
<proteinExistence type="inferred from homology"/>
<dbReference type="STRING" id="3760.A0A251Q5N3"/>
<dbReference type="OrthoDB" id="1606438at2759"/>
<accession>A0A251Q5N3</accession>
<dbReference type="GO" id="GO:0010020">
    <property type="term" value="P:chloroplast fission"/>
    <property type="evidence" value="ECO:0000318"/>
    <property type="project" value="GO_Central"/>
</dbReference>
<comment type="similarity">
    <text evidence="1">Belongs to the MinE family.</text>
</comment>
<dbReference type="AlphaFoldDB" id="A0A251Q5N3"/>
<name>A0A251Q5N3_PRUPE</name>
<keyword evidence="3" id="KW-1185">Reference proteome</keyword>
<evidence type="ECO:0000313" key="3">
    <source>
        <dbReference type="Proteomes" id="UP000006882"/>
    </source>
</evidence>
<gene>
    <name evidence="2" type="ORF">PRUPE_3G261900</name>
</gene>
<dbReference type="InterPro" id="IPR005527">
    <property type="entry name" value="MinE"/>
</dbReference>
<evidence type="ECO:0008006" key="4">
    <source>
        <dbReference type="Google" id="ProtNLM"/>
    </source>
</evidence>
<protein>
    <recommendedName>
        <fullName evidence="4">Plastid division regulator MinE</fullName>
    </recommendedName>
</protein>
<dbReference type="Proteomes" id="UP000006882">
    <property type="component" value="Chromosome G3"/>
</dbReference>